<dbReference type="InterPro" id="IPR004843">
    <property type="entry name" value="Calcineurin-like_PHP"/>
</dbReference>
<name>A0ABV6GKB6_9BACI</name>
<protein>
    <submittedName>
        <fullName evidence="2">Metallophosphoesterase family protein</fullName>
        <ecNumber evidence="2">3.1.-.-</ecNumber>
    </submittedName>
</protein>
<organism evidence="2 3">
    <name type="scientific">Metabacillus herbersteinensis</name>
    <dbReference type="NCBI Taxonomy" id="283816"/>
    <lineage>
        <taxon>Bacteria</taxon>
        <taxon>Bacillati</taxon>
        <taxon>Bacillota</taxon>
        <taxon>Bacilli</taxon>
        <taxon>Bacillales</taxon>
        <taxon>Bacillaceae</taxon>
        <taxon>Metabacillus</taxon>
    </lineage>
</organism>
<feature type="domain" description="Calcineurin-like phosphoesterase" evidence="1">
    <location>
        <begin position="70"/>
        <end position="262"/>
    </location>
</feature>
<dbReference type="EC" id="3.1.-.-" evidence="2"/>
<dbReference type="EMBL" id="JBHLVO010000019">
    <property type="protein sequence ID" value="MFC0273342.1"/>
    <property type="molecule type" value="Genomic_DNA"/>
</dbReference>
<dbReference type="RefSeq" id="WP_378936540.1">
    <property type="nucleotide sequence ID" value="NZ_JBHLVO010000019.1"/>
</dbReference>
<dbReference type="PANTHER" id="PTHR43143">
    <property type="entry name" value="METALLOPHOSPHOESTERASE, CALCINEURIN SUPERFAMILY"/>
    <property type="match status" value="1"/>
</dbReference>
<accession>A0ABV6GKB6</accession>
<dbReference type="Pfam" id="PF00149">
    <property type="entry name" value="Metallophos"/>
    <property type="match status" value="1"/>
</dbReference>
<dbReference type="Gene3D" id="3.60.21.10">
    <property type="match status" value="1"/>
</dbReference>
<dbReference type="InterPro" id="IPR029052">
    <property type="entry name" value="Metallo-depent_PP-like"/>
</dbReference>
<dbReference type="SUPFAM" id="SSF56300">
    <property type="entry name" value="Metallo-dependent phosphatases"/>
    <property type="match status" value="1"/>
</dbReference>
<dbReference type="InterPro" id="IPR051918">
    <property type="entry name" value="STPP_CPPED1"/>
</dbReference>
<sequence length="570" mass="64340">MKNEFEIQDKQVESKEKKKYTRRKFLEGTTKVAGLSLGMALVNPMDSLTVFADDDNKSGNHRKPDLVFPVISDVHIKKTGTKDIQKFSNTLHQLNEVVPKQDAFVIVGDLTDYGFTEEYDRFMSVYNAGKQSRAVSMMAIGNHDYWNGLSVADAQKRFLEKTGMSSIYYHKVIKGYHFIVLGTEDGRTEGTFSTKQIKWLGEKLKQASADDRKKPIFVFHHQPIKDTVYGSEWGFSENRDLFYNTLKEFPQAITFSGHTHYPLDDPKIIHQKDFTTIGTASVSYLWLDAGRIQGEVPDGADILNQALVVEVYNNKVMIKRRDVHNNEWTGDPFVISSPANKDTFIYTEKRSDKKAPFFTKDAKLTIVGATITGFAISLTQAKDDLLLHDYKILARNLGTGKVEKEFLAFSEFYRDPVPNPLVLNLDGLNPNTNYEIEVQALDAYENESKNALKATGKTLQGVVKDVSIILSKDTLNGVEDTVEVIVENARVPQSDWIGLYEVNEEPGGPGAIWWMYTEVDNGTFKVTFNPKDNKYPDRYKEGSTYKFVYFYGSGYDAVASSTITVGSKAE</sequence>
<evidence type="ECO:0000313" key="2">
    <source>
        <dbReference type="EMBL" id="MFC0273342.1"/>
    </source>
</evidence>
<comment type="caution">
    <text evidence="2">The sequence shown here is derived from an EMBL/GenBank/DDBJ whole genome shotgun (WGS) entry which is preliminary data.</text>
</comment>
<keyword evidence="2" id="KW-0378">Hydrolase</keyword>
<keyword evidence="3" id="KW-1185">Reference proteome</keyword>
<proteinExistence type="predicted"/>
<dbReference type="Proteomes" id="UP001589854">
    <property type="component" value="Unassembled WGS sequence"/>
</dbReference>
<gene>
    <name evidence="2" type="ORF">ACFFIX_18215</name>
</gene>
<dbReference type="GO" id="GO:0016787">
    <property type="term" value="F:hydrolase activity"/>
    <property type="evidence" value="ECO:0007669"/>
    <property type="project" value="UniProtKB-KW"/>
</dbReference>
<evidence type="ECO:0000259" key="1">
    <source>
        <dbReference type="Pfam" id="PF00149"/>
    </source>
</evidence>
<dbReference type="PANTHER" id="PTHR43143:SF1">
    <property type="entry name" value="SERINE_THREONINE-PROTEIN PHOSPHATASE CPPED1"/>
    <property type="match status" value="1"/>
</dbReference>
<evidence type="ECO:0000313" key="3">
    <source>
        <dbReference type="Proteomes" id="UP001589854"/>
    </source>
</evidence>
<reference evidence="2 3" key="1">
    <citation type="submission" date="2024-09" db="EMBL/GenBank/DDBJ databases">
        <authorList>
            <person name="Sun Q."/>
            <person name="Mori K."/>
        </authorList>
    </citation>
    <scope>NUCLEOTIDE SEQUENCE [LARGE SCALE GENOMIC DNA]</scope>
    <source>
        <strain evidence="2 3">CCM 7228</strain>
    </source>
</reference>